<comment type="caution">
    <text evidence="5">The sequence shown here is derived from an EMBL/GenBank/DDBJ whole genome shotgun (WGS) entry which is preliminary data.</text>
</comment>
<dbReference type="SUPFAM" id="SSF51735">
    <property type="entry name" value="NAD(P)-binding Rossmann-fold domains"/>
    <property type="match status" value="1"/>
</dbReference>
<dbReference type="GO" id="GO:0016491">
    <property type="term" value="F:oxidoreductase activity"/>
    <property type="evidence" value="ECO:0007669"/>
    <property type="project" value="UniProtKB-KW"/>
</dbReference>
<evidence type="ECO:0000313" key="5">
    <source>
        <dbReference type="EMBL" id="OWK28449.1"/>
    </source>
</evidence>
<dbReference type="Proteomes" id="UP000197290">
    <property type="component" value="Unassembled WGS sequence"/>
</dbReference>
<organism evidence="5 6">
    <name type="scientific">Sphingomonas dokdonensis</name>
    <dbReference type="NCBI Taxonomy" id="344880"/>
    <lineage>
        <taxon>Bacteria</taxon>
        <taxon>Pseudomonadati</taxon>
        <taxon>Pseudomonadota</taxon>
        <taxon>Alphaproteobacteria</taxon>
        <taxon>Sphingomonadales</taxon>
        <taxon>Sphingomonadaceae</taxon>
        <taxon>Sphingomonas</taxon>
    </lineage>
</organism>
<proteinExistence type="inferred from homology"/>
<dbReference type="EC" id="1.-.-.-" evidence="5"/>
<protein>
    <submittedName>
        <fullName evidence="5">Putative oxidoreductase SadH</fullName>
        <ecNumber evidence="5">1.-.-.-</ecNumber>
    </submittedName>
</protein>
<gene>
    <name evidence="5" type="primary">sadH</name>
    <name evidence="5" type="ORF">SPDO_28520</name>
</gene>
<dbReference type="Pfam" id="PF00106">
    <property type="entry name" value="adh_short"/>
    <property type="match status" value="1"/>
</dbReference>
<evidence type="ECO:0000259" key="4">
    <source>
        <dbReference type="SMART" id="SM00822"/>
    </source>
</evidence>
<dbReference type="SMART" id="SM00822">
    <property type="entry name" value="PKS_KR"/>
    <property type="match status" value="1"/>
</dbReference>
<keyword evidence="6" id="KW-1185">Reference proteome</keyword>
<name>A0A245ZFE5_9SPHN</name>
<accession>A0A245ZFE5</accession>
<dbReference type="PANTHER" id="PTHR43391">
    <property type="entry name" value="RETINOL DEHYDROGENASE-RELATED"/>
    <property type="match status" value="1"/>
</dbReference>
<reference evidence="5 6" key="1">
    <citation type="submission" date="2017-03" db="EMBL/GenBank/DDBJ databases">
        <title>Genome sequence of Sphingomonas dokdonensis DSM 21029.</title>
        <authorList>
            <person name="Poehlein A."/>
            <person name="Wuebbeler J.H."/>
            <person name="Steinbuechel A."/>
            <person name="Daniel R."/>
        </authorList>
    </citation>
    <scope>NUCLEOTIDE SEQUENCE [LARGE SCALE GENOMIC DNA]</scope>
    <source>
        <strain evidence="5 6">DSM 21029</strain>
    </source>
</reference>
<keyword evidence="2 5" id="KW-0560">Oxidoreductase</keyword>
<comment type="similarity">
    <text evidence="1 3">Belongs to the short-chain dehydrogenases/reductases (SDR) family.</text>
</comment>
<dbReference type="PRINTS" id="PR00080">
    <property type="entry name" value="SDRFAMILY"/>
</dbReference>
<evidence type="ECO:0000256" key="2">
    <source>
        <dbReference type="ARBA" id="ARBA00023002"/>
    </source>
</evidence>
<dbReference type="AlphaFoldDB" id="A0A245ZFE5"/>
<dbReference type="EMBL" id="NBBI01000006">
    <property type="protein sequence ID" value="OWK28449.1"/>
    <property type="molecule type" value="Genomic_DNA"/>
</dbReference>
<dbReference type="InterPro" id="IPR036291">
    <property type="entry name" value="NAD(P)-bd_dom_sf"/>
</dbReference>
<dbReference type="InterPro" id="IPR057326">
    <property type="entry name" value="KR_dom"/>
</dbReference>
<evidence type="ECO:0000313" key="6">
    <source>
        <dbReference type="Proteomes" id="UP000197290"/>
    </source>
</evidence>
<dbReference type="InterPro" id="IPR002347">
    <property type="entry name" value="SDR_fam"/>
</dbReference>
<dbReference type="CDD" id="cd05233">
    <property type="entry name" value="SDR_c"/>
    <property type="match status" value="1"/>
</dbReference>
<feature type="domain" description="Ketoreductase" evidence="4">
    <location>
        <begin position="7"/>
        <end position="203"/>
    </location>
</feature>
<evidence type="ECO:0000256" key="3">
    <source>
        <dbReference type="RuleBase" id="RU000363"/>
    </source>
</evidence>
<evidence type="ECO:0000256" key="1">
    <source>
        <dbReference type="ARBA" id="ARBA00006484"/>
    </source>
</evidence>
<dbReference type="Gene3D" id="3.40.50.720">
    <property type="entry name" value="NAD(P)-binding Rossmann-like Domain"/>
    <property type="match status" value="1"/>
</dbReference>
<dbReference type="RefSeq" id="WP_088368167.1">
    <property type="nucleotide sequence ID" value="NZ_NBBI01000006.1"/>
</dbReference>
<dbReference type="PANTHER" id="PTHR43391:SF82">
    <property type="entry name" value="OXIDOREDUCTASE SADH-RELATED"/>
    <property type="match status" value="1"/>
</dbReference>
<dbReference type="OrthoDB" id="9793825at2"/>
<dbReference type="PRINTS" id="PR00081">
    <property type="entry name" value="GDHRDH"/>
</dbReference>
<sequence length="312" mass="33879">MKDFGGKLAVVTGGGTGMGRELVRQLVAQGASVAMCDLFADSMAETVALCEADGVPQGVRITSHIADVGDEEQVKRFATEVARDHHSDHIHLLFNNAGIGGGGSFVLDDRAEWDRVFQICWFGVYYSCRAFMPMLERATEGHIVNTSSANGFWAALMPGVSQTAYSAAKFAVKGFTESLVTDLRNSAPHIRASIVMPGGIGTPIGFNSRRVLASAMTDVTRRKLRQHLKMINVEGADAMDDAALEEAQAMLARRFEELAPTSAGRAATIILDGVKAERWRILVGEDAERLDRRVRAEPERAYDPDFLAYAAE</sequence>